<name>A0ABQ0BDS2_9FIRM</name>
<dbReference type="Pfam" id="PF13338">
    <property type="entry name" value="AbiEi_4"/>
    <property type="match status" value="1"/>
</dbReference>
<proteinExistence type="predicted"/>
<reference evidence="2 3" key="1">
    <citation type="submission" date="2024-04" db="EMBL/GenBank/DDBJ databases">
        <title>Defined microbial consortia suppress multidrug-resistant proinflammatory Enterobacteriaceae via ecological control.</title>
        <authorList>
            <person name="Furuichi M."/>
            <person name="Kawaguchi T."/>
            <person name="Pust M."/>
            <person name="Yasuma K."/>
            <person name="Plichta D."/>
            <person name="Hasegawa N."/>
            <person name="Ohya T."/>
            <person name="Bhattarai S."/>
            <person name="Sasajima S."/>
            <person name="Aoto Y."/>
            <person name="Tuganbaev T."/>
            <person name="Yaginuma M."/>
            <person name="Ueda M."/>
            <person name="Okahashi N."/>
            <person name="Amafuji K."/>
            <person name="Kiridooshi Y."/>
            <person name="Sugita K."/>
            <person name="Strazar M."/>
            <person name="Skelly A."/>
            <person name="Suda W."/>
            <person name="Hattori M."/>
            <person name="Nakamoto N."/>
            <person name="Caballero S."/>
            <person name="Norman J."/>
            <person name="Olle B."/>
            <person name="Tanoue T."/>
            <person name="Arita M."/>
            <person name="Bucci V."/>
            <person name="Atarashi K."/>
            <person name="Xavier R."/>
            <person name="Honda K."/>
        </authorList>
    </citation>
    <scope>NUCLEOTIDE SEQUENCE [LARGE SCALE GENOMIC DNA]</scope>
    <source>
        <strain evidence="3">k04-0078-D8-1</strain>
    </source>
</reference>
<dbReference type="InterPro" id="IPR025159">
    <property type="entry name" value="AbiEi_N"/>
</dbReference>
<evidence type="ECO:0000313" key="2">
    <source>
        <dbReference type="EMBL" id="GAA6409588.1"/>
    </source>
</evidence>
<protein>
    <submittedName>
        <fullName evidence="2">Abortive infection protein AbiEi</fullName>
    </submittedName>
</protein>
<sequence length="197" mass="22703">MKKSEMLEQLSQDNKGVLKTSDAVSLGISKPYFLEFIKKNEYEKAAHGIYLAPDAWEDGMYILQSRCPQAVFSHEAALYLLDLAEREPLKYTVTLKAGYKTTNLTNQGVKVYTVKKERYPIGITEAKTPMGHTVRIYNAERTICDILQSRSQVEIQDRQAALKGYVKRRDRNIPLLMEYAEEFKVDKILRTYLEVLL</sequence>
<dbReference type="RefSeq" id="WP_390407458.1">
    <property type="nucleotide sequence ID" value="NZ_BAABYW010000001.1"/>
</dbReference>
<evidence type="ECO:0000259" key="1">
    <source>
        <dbReference type="Pfam" id="PF13338"/>
    </source>
</evidence>
<keyword evidence="3" id="KW-1185">Reference proteome</keyword>
<dbReference type="Proteomes" id="UP001600943">
    <property type="component" value="Unassembled WGS sequence"/>
</dbReference>
<gene>
    <name evidence="2" type="ORF">K040078D81_37050</name>
</gene>
<evidence type="ECO:0000313" key="3">
    <source>
        <dbReference type="Proteomes" id="UP001600943"/>
    </source>
</evidence>
<organism evidence="2 3">
    <name type="scientific">Blautia hominis</name>
    <dbReference type="NCBI Taxonomy" id="2025493"/>
    <lineage>
        <taxon>Bacteria</taxon>
        <taxon>Bacillati</taxon>
        <taxon>Bacillota</taxon>
        <taxon>Clostridia</taxon>
        <taxon>Lachnospirales</taxon>
        <taxon>Lachnospiraceae</taxon>
        <taxon>Blautia</taxon>
    </lineage>
</organism>
<accession>A0ABQ0BDS2</accession>
<feature type="domain" description="AbiEi antitoxin N-terminal" evidence="1">
    <location>
        <begin position="6"/>
        <end position="52"/>
    </location>
</feature>
<comment type="caution">
    <text evidence="2">The sequence shown here is derived from an EMBL/GenBank/DDBJ whole genome shotgun (WGS) entry which is preliminary data.</text>
</comment>
<dbReference type="EMBL" id="BAABYW010000001">
    <property type="protein sequence ID" value="GAA6409588.1"/>
    <property type="molecule type" value="Genomic_DNA"/>
</dbReference>